<evidence type="ECO:0000313" key="3">
    <source>
        <dbReference type="Proteomes" id="UP000292082"/>
    </source>
</evidence>
<feature type="region of interest" description="Disordered" evidence="1">
    <location>
        <begin position="138"/>
        <end position="208"/>
    </location>
</feature>
<keyword evidence="3" id="KW-1185">Reference proteome</keyword>
<gene>
    <name evidence="2" type="ORF">BD310DRAFT_310611</name>
</gene>
<dbReference type="EMBL" id="ML145103">
    <property type="protein sequence ID" value="TBU60673.1"/>
    <property type="molecule type" value="Genomic_DNA"/>
</dbReference>
<proteinExistence type="predicted"/>
<sequence length="243" mass="26100">MPSACVPRLLRLEAITSPASATLHMVLCVKVVQPRTALGGLPSSSCVKTVQNYLGYVERPVAELYVRPPASLYALKSSFHLEPRLSGLAGDRVDACCARGERSRAATAVSTSDGRLHIDHHAAKRDWRRDWISSATKPMSSTTASATLVPRSPPIINSQRLPSRRPSSPPPQESLVKLRPRKRAGSDSDIGGSRRAPCPRRGAWLGTGNEGAARLGARIALRSSDHLVSLVPLGGNVRRRPAS</sequence>
<evidence type="ECO:0000256" key="1">
    <source>
        <dbReference type="SAM" id="MobiDB-lite"/>
    </source>
</evidence>
<reference evidence="2 3" key="1">
    <citation type="submission" date="2019-01" db="EMBL/GenBank/DDBJ databases">
        <title>Draft genome sequences of three monokaryotic isolates of the white-rot basidiomycete fungus Dichomitus squalens.</title>
        <authorList>
            <consortium name="DOE Joint Genome Institute"/>
            <person name="Lopez S.C."/>
            <person name="Andreopoulos B."/>
            <person name="Pangilinan J."/>
            <person name="Lipzen A."/>
            <person name="Riley R."/>
            <person name="Ahrendt S."/>
            <person name="Ng V."/>
            <person name="Barry K."/>
            <person name="Daum C."/>
            <person name="Grigoriev I.V."/>
            <person name="Hilden K.S."/>
            <person name="Makela M.R."/>
            <person name="de Vries R.P."/>
        </authorList>
    </citation>
    <scope>NUCLEOTIDE SEQUENCE [LARGE SCALE GENOMIC DNA]</scope>
    <source>
        <strain evidence="2 3">CBS 464.89</strain>
    </source>
</reference>
<evidence type="ECO:0000313" key="2">
    <source>
        <dbReference type="EMBL" id="TBU60673.1"/>
    </source>
</evidence>
<dbReference type="Proteomes" id="UP000292082">
    <property type="component" value="Unassembled WGS sequence"/>
</dbReference>
<dbReference type="AlphaFoldDB" id="A0A4Q9Q0L5"/>
<protein>
    <submittedName>
        <fullName evidence="2">Uncharacterized protein</fullName>
    </submittedName>
</protein>
<accession>A0A4Q9Q0L5</accession>
<organism evidence="2 3">
    <name type="scientific">Dichomitus squalens</name>
    <dbReference type="NCBI Taxonomy" id="114155"/>
    <lineage>
        <taxon>Eukaryota</taxon>
        <taxon>Fungi</taxon>
        <taxon>Dikarya</taxon>
        <taxon>Basidiomycota</taxon>
        <taxon>Agaricomycotina</taxon>
        <taxon>Agaricomycetes</taxon>
        <taxon>Polyporales</taxon>
        <taxon>Polyporaceae</taxon>
        <taxon>Dichomitus</taxon>
    </lineage>
</organism>
<name>A0A4Q9Q0L5_9APHY</name>